<sequence length="111" mass="11596">MAFTSPQFFIPLFMFTQASKCFQQLPTDILAFLCQTLPKYAIDYSPHYIAHSKGGEDIDVTATPITAAATATVKAAVIIGIAAIAIVDASTEGGIVDLCPSLTAAATGWAV</sequence>
<evidence type="ECO:0000313" key="2">
    <source>
        <dbReference type="Proteomes" id="UP000027222"/>
    </source>
</evidence>
<protein>
    <submittedName>
        <fullName evidence="1">Uncharacterized protein</fullName>
    </submittedName>
</protein>
<reference evidence="2" key="1">
    <citation type="journal article" date="2014" name="Proc. Natl. Acad. Sci. U.S.A.">
        <title>Extensive sampling of basidiomycete genomes demonstrates inadequacy of the white-rot/brown-rot paradigm for wood decay fungi.</title>
        <authorList>
            <person name="Riley R."/>
            <person name="Salamov A.A."/>
            <person name="Brown D.W."/>
            <person name="Nagy L.G."/>
            <person name="Floudas D."/>
            <person name="Held B.W."/>
            <person name="Levasseur A."/>
            <person name="Lombard V."/>
            <person name="Morin E."/>
            <person name="Otillar R."/>
            <person name="Lindquist E.A."/>
            <person name="Sun H."/>
            <person name="LaButti K.M."/>
            <person name="Schmutz J."/>
            <person name="Jabbour D."/>
            <person name="Luo H."/>
            <person name="Baker S.E."/>
            <person name="Pisabarro A.G."/>
            <person name="Walton J.D."/>
            <person name="Blanchette R.A."/>
            <person name="Henrissat B."/>
            <person name="Martin F."/>
            <person name="Cullen D."/>
            <person name="Hibbett D.S."/>
            <person name="Grigoriev I.V."/>
        </authorList>
    </citation>
    <scope>NUCLEOTIDE SEQUENCE [LARGE SCALE GENOMIC DNA]</scope>
    <source>
        <strain evidence="2">CBS 339.88</strain>
    </source>
</reference>
<evidence type="ECO:0000313" key="1">
    <source>
        <dbReference type="EMBL" id="KDR84521.1"/>
    </source>
</evidence>
<dbReference type="AlphaFoldDB" id="A0A067TMZ9"/>
<dbReference type="HOGENOM" id="CLU_2158575_0_0_1"/>
<proteinExistence type="predicted"/>
<name>A0A067TMZ9_GALM3</name>
<dbReference type="EMBL" id="KL142368">
    <property type="protein sequence ID" value="KDR84521.1"/>
    <property type="molecule type" value="Genomic_DNA"/>
</dbReference>
<gene>
    <name evidence="1" type="ORF">GALMADRAFT_133797</name>
</gene>
<keyword evidence="2" id="KW-1185">Reference proteome</keyword>
<dbReference type="Proteomes" id="UP000027222">
    <property type="component" value="Unassembled WGS sequence"/>
</dbReference>
<organism evidence="1 2">
    <name type="scientific">Galerina marginata (strain CBS 339.88)</name>
    <dbReference type="NCBI Taxonomy" id="685588"/>
    <lineage>
        <taxon>Eukaryota</taxon>
        <taxon>Fungi</taxon>
        <taxon>Dikarya</taxon>
        <taxon>Basidiomycota</taxon>
        <taxon>Agaricomycotina</taxon>
        <taxon>Agaricomycetes</taxon>
        <taxon>Agaricomycetidae</taxon>
        <taxon>Agaricales</taxon>
        <taxon>Agaricineae</taxon>
        <taxon>Strophariaceae</taxon>
        <taxon>Galerina</taxon>
    </lineage>
</organism>
<accession>A0A067TMZ9</accession>